<dbReference type="InterPro" id="IPR013785">
    <property type="entry name" value="Aldolase_TIM"/>
</dbReference>
<dbReference type="InterPro" id="IPR023885">
    <property type="entry name" value="4Fe4S-binding_SPASM_dom"/>
</dbReference>
<dbReference type="Proteomes" id="UP000599024">
    <property type="component" value="Unassembled WGS sequence"/>
</dbReference>
<evidence type="ECO:0000259" key="7">
    <source>
        <dbReference type="PROSITE" id="PS51918"/>
    </source>
</evidence>
<evidence type="ECO:0000256" key="2">
    <source>
        <dbReference type="ARBA" id="ARBA00022485"/>
    </source>
</evidence>
<dbReference type="SFLD" id="SFLDG01067">
    <property type="entry name" value="SPASM/twitch_domain_containing"/>
    <property type="match status" value="1"/>
</dbReference>
<dbReference type="EMBL" id="JACNLK010000002">
    <property type="protein sequence ID" value="MBC8207549.1"/>
    <property type="molecule type" value="Genomic_DNA"/>
</dbReference>
<dbReference type="CDD" id="cd01335">
    <property type="entry name" value="Radical_SAM"/>
    <property type="match status" value="1"/>
</dbReference>
<evidence type="ECO:0000256" key="3">
    <source>
        <dbReference type="ARBA" id="ARBA00022691"/>
    </source>
</evidence>
<keyword evidence="2" id="KW-0004">4Fe-4S</keyword>
<gene>
    <name evidence="8" type="primary">gptM</name>
    <name evidence="8" type="ORF">H8E79_00035</name>
</gene>
<dbReference type="SFLD" id="SFLDG01386">
    <property type="entry name" value="main_SPASM_domain-containing"/>
    <property type="match status" value="1"/>
</dbReference>
<dbReference type="GO" id="GO:0046872">
    <property type="term" value="F:metal ion binding"/>
    <property type="evidence" value="ECO:0007669"/>
    <property type="project" value="UniProtKB-KW"/>
</dbReference>
<evidence type="ECO:0000256" key="5">
    <source>
        <dbReference type="ARBA" id="ARBA00023004"/>
    </source>
</evidence>
<dbReference type="GO" id="GO:0016491">
    <property type="term" value="F:oxidoreductase activity"/>
    <property type="evidence" value="ECO:0007669"/>
    <property type="project" value="InterPro"/>
</dbReference>
<dbReference type="InterPro" id="IPR023867">
    <property type="entry name" value="Sulphatase_maturase_rSAM"/>
</dbReference>
<dbReference type="Pfam" id="PF04055">
    <property type="entry name" value="Radical_SAM"/>
    <property type="match status" value="1"/>
</dbReference>
<keyword evidence="3" id="KW-0949">S-adenosyl-L-methionine</keyword>
<dbReference type="InterPro" id="IPR026322">
    <property type="entry name" value="Geopep_mat_rSAM"/>
</dbReference>
<dbReference type="PROSITE" id="PS51918">
    <property type="entry name" value="RADICAL_SAM"/>
    <property type="match status" value="1"/>
</dbReference>
<evidence type="ECO:0000313" key="8">
    <source>
        <dbReference type="EMBL" id="MBC8207549.1"/>
    </source>
</evidence>
<comment type="cofactor">
    <cofactor evidence="1">
        <name>[4Fe-4S] cluster</name>
        <dbReference type="ChEBI" id="CHEBI:49883"/>
    </cofactor>
</comment>
<name>A0A8J6TCJ5_9BACT</name>
<feature type="domain" description="Radical SAM core" evidence="7">
    <location>
        <begin position="76"/>
        <end position="300"/>
    </location>
</feature>
<dbReference type="NCBIfam" id="TIGR04085">
    <property type="entry name" value="rSAM_more_4Fe4S"/>
    <property type="match status" value="1"/>
</dbReference>
<dbReference type="NCBIfam" id="TIGR04280">
    <property type="entry name" value="geopep_mat_rSAM"/>
    <property type="match status" value="1"/>
</dbReference>
<dbReference type="AlphaFoldDB" id="A0A8J6TCJ5"/>
<dbReference type="GO" id="GO:0051539">
    <property type="term" value="F:4 iron, 4 sulfur cluster binding"/>
    <property type="evidence" value="ECO:0007669"/>
    <property type="project" value="UniProtKB-KW"/>
</dbReference>
<organism evidence="8 9">
    <name type="scientific">Candidatus Desulfatifera sulfidica</name>
    <dbReference type="NCBI Taxonomy" id="2841691"/>
    <lineage>
        <taxon>Bacteria</taxon>
        <taxon>Pseudomonadati</taxon>
        <taxon>Thermodesulfobacteriota</taxon>
        <taxon>Desulfobulbia</taxon>
        <taxon>Desulfobulbales</taxon>
        <taxon>Desulfobulbaceae</taxon>
        <taxon>Candidatus Desulfatifera</taxon>
    </lineage>
</organism>
<dbReference type="InterPro" id="IPR058240">
    <property type="entry name" value="rSAM_sf"/>
</dbReference>
<proteinExistence type="predicted"/>
<dbReference type="SFLD" id="SFLDS00029">
    <property type="entry name" value="Radical_SAM"/>
    <property type="match status" value="1"/>
</dbReference>
<evidence type="ECO:0000256" key="6">
    <source>
        <dbReference type="ARBA" id="ARBA00023014"/>
    </source>
</evidence>
<dbReference type="PANTHER" id="PTHR43787:SF3">
    <property type="entry name" value="ARYLSULFATASE REGULATORY PROTEIN"/>
    <property type="match status" value="1"/>
</dbReference>
<dbReference type="PANTHER" id="PTHR43787">
    <property type="entry name" value="FEMO COFACTOR BIOSYNTHESIS PROTEIN NIFB-RELATED"/>
    <property type="match status" value="1"/>
</dbReference>
<reference evidence="8 9" key="1">
    <citation type="submission" date="2020-08" db="EMBL/GenBank/DDBJ databases">
        <title>Bridging the membrane lipid divide: bacteria of the FCB group superphylum have the potential to synthesize archaeal ether lipids.</title>
        <authorList>
            <person name="Villanueva L."/>
            <person name="Von Meijenfeldt F.A.B."/>
            <person name="Westbye A.B."/>
            <person name="Yadav S."/>
            <person name="Hopmans E.C."/>
            <person name="Dutilh B.E."/>
            <person name="Sinninghe Damste J.S."/>
        </authorList>
    </citation>
    <scope>NUCLEOTIDE SEQUENCE [LARGE SCALE GENOMIC DNA]</scope>
    <source>
        <strain evidence="8">NIOZ-UU81</strain>
    </source>
</reference>
<dbReference type="InterPro" id="IPR007197">
    <property type="entry name" value="rSAM"/>
</dbReference>
<evidence type="ECO:0000256" key="4">
    <source>
        <dbReference type="ARBA" id="ARBA00022723"/>
    </source>
</evidence>
<comment type="caution">
    <text evidence="8">The sequence shown here is derived from an EMBL/GenBank/DDBJ whole genome shotgun (WGS) entry which is preliminary data.</text>
</comment>
<dbReference type="UniPathway" id="UPA00782"/>
<keyword evidence="4" id="KW-0479">Metal-binding</keyword>
<dbReference type="SUPFAM" id="SSF102114">
    <property type="entry name" value="Radical SAM enzymes"/>
    <property type="match status" value="1"/>
</dbReference>
<keyword evidence="6" id="KW-0411">Iron-sulfur</keyword>
<keyword evidence="5" id="KW-0408">Iron</keyword>
<evidence type="ECO:0000313" key="9">
    <source>
        <dbReference type="Proteomes" id="UP000599024"/>
    </source>
</evidence>
<evidence type="ECO:0000256" key="1">
    <source>
        <dbReference type="ARBA" id="ARBA00001966"/>
    </source>
</evidence>
<accession>A0A8J6TCJ5</accession>
<dbReference type="Gene3D" id="3.20.20.70">
    <property type="entry name" value="Aldolase class I"/>
    <property type="match status" value="1"/>
</dbReference>
<dbReference type="SFLD" id="SFLDG01384">
    <property type="entry name" value="thioether_bond_formation_requi"/>
    <property type="match status" value="1"/>
</dbReference>
<protein>
    <submittedName>
        <fullName evidence="8">Geopeptide radical SAM maturase</fullName>
    </submittedName>
</protein>
<sequence>MPLSRYLITCRDHAFPDEVLLFSTRTGALVQMVEEQFAALQRGTHAPEYDTQLREMGLLVDDQAEEQEQVLGYMNEINRLTPNLTVAVVLGMECNFSCPYCFEGLQKGNKSMSDATADQLIHFIKERLRPGKNKLKLQLYGGEPLLYSRRILSLAKQLKPFAEEQGGSFSMDMVSNGSLLNEKIVDKLTPWGLDGVKVTLDGPPEIHNRNRPFKSGEKSFAIIIENLKKVCSKTKIRLGGNYSQDNYHQFPAVLDLLTAEGVGPESIELVNFNMVMQVNESVTGNRFQGGCSSVNEPWLRDASLYVRQEVLRRGYAVPEISPQPCAVEMDDAYTVHFDGSLYKCVTWIGNEAYKIGDIWNGADDSYLHTHHVGHWKKNEECRACIYLPLCFGGCRFMAHQRNGHMAEVDCQKDFFASTLEHLIKQDIAQPEHG</sequence>